<accession>A0A249XSL7</accession>
<protein>
    <submittedName>
        <fullName evidence="1">Uncharacterized protein</fullName>
    </submittedName>
</protein>
<evidence type="ECO:0000313" key="1">
    <source>
        <dbReference type="EMBL" id="ASZ74650.1"/>
    </source>
</evidence>
<organism evidence="1 2">
    <name type="scientific">Mycobacterium phage Phabba</name>
    <dbReference type="NCBI Taxonomy" id="2027899"/>
    <lineage>
        <taxon>Viruses</taxon>
        <taxon>Duplodnaviria</taxon>
        <taxon>Heunggongvirae</taxon>
        <taxon>Uroviricota</taxon>
        <taxon>Caudoviricetes</taxon>
        <taxon>Ceeclamvirinae</taxon>
        <taxon>Myrnavirus</taxon>
        <taxon>Myrnavirus phabba</taxon>
        <taxon>Myranavirus phabba</taxon>
    </lineage>
</organism>
<dbReference type="Proteomes" id="UP000226037">
    <property type="component" value="Segment"/>
</dbReference>
<gene>
    <name evidence="1" type="ORF">SEA_PHABBA_75</name>
</gene>
<dbReference type="EMBL" id="MF668280">
    <property type="protein sequence ID" value="ASZ74650.1"/>
    <property type="molecule type" value="Genomic_DNA"/>
</dbReference>
<reference evidence="2" key="1">
    <citation type="submission" date="2017-08" db="EMBL/GenBank/DDBJ databases">
        <authorList>
            <person name="de Groot N.N."/>
        </authorList>
    </citation>
    <scope>NUCLEOTIDE SEQUENCE [LARGE SCALE GENOMIC DNA]</scope>
</reference>
<keyword evidence="2" id="KW-1185">Reference proteome</keyword>
<name>A0A249XSL7_9CAUD</name>
<proteinExistence type="predicted"/>
<sequence>MRNISVAVYGNKVQGQFDDRTAIMSLVGQFEVPNVGSSLAALEFVAGQINNRTSAKFVEPTRHALGRDLRAGDVITLDSQDYMITQTVGGLRFEEYTG</sequence>
<evidence type="ECO:0000313" key="2">
    <source>
        <dbReference type="Proteomes" id="UP000226037"/>
    </source>
</evidence>